<keyword evidence="1" id="KW-0479">Metal-binding</keyword>
<evidence type="ECO:0000256" key="5">
    <source>
        <dbReference type="SAM" id="Coils"/>
    </source>
</evidence>
<dbReference type="EMBL" id="JAVXUP010000003">
    <property type="protein sequence ID" value="KAK3043698.1"/>
    <property type="molecule type" value="Genomic_DNA"/>
</dbReference>
<dbReference type="GO" id="GO:0008270">
    <property type="term" value="F:zinc ion binding"/>
    <property type="evidence" value="ECO:0007669"/>
    <property type="project" value="UniProtKB-KW"/>
</dbReference>
<dbReference type="InterPro" id="IPR001965">
    <property type="entry name" value="Znf_PHD"/>
</dbReference>
<evidence type="ECO:0000256" key="3">
    <source>
        <dbReference type="ARBA" id="ARBA00022833"/>
    </source>
</evidence>
<feature type="domain" description="PHD-type" evidence="7">
    <location>
        <begin position="353"/>
        <end position="403"/>
    </location>
</feature>
<dbReference type="Proteomes" id="UP001188597">
    <property type="component" value="Unassembled WGS sequence"/>
</dbReference>
<evidence type="ECO:0000313" key="9">
    <source>
        <dbReference type="EMBL" id="KAK3043698.1"/>
    </source>
</evidence>
<evidence type="ECO:0000256" key="1">
    <source>
        <dbReference type="ARBA" id="ARBA00022723"/>
    </source>
</evidence>
<dbReference type="Pfam" id="PF00628">
    <property type="entry name" value="PHD"/>
    <property type="match status" value="2"/>
</dbReference>
<proteinExistence type="predicted"/>
<keyword evidence="2 4" id="KW-0863">Zinc-finger</keyword>
<evidence type="ECO:0000256" key="2">
    <source>
        <dbReference type="ARBA" id="ARBA00022771"/>
    </source>
</evidence>
<evidence type="ECO:0000256" key="4">
    <source>
        <dbReference type="PROSITE-ProRule" id="PRU00175"/>
    </source>
</evidence>
<dbReference type="SUPFAM" id="SSF57903">
    <property type="entry name" value="FYVE/PHD zinc finger"/>
    <property type="match status" value="2"/>
</dbReference>
<dbReference type="PANTHER" id="PTHR47162:SF9">
    <property type="entry name" value="PHD FINGER PROTEIN EHD3-LIKE"/>
    <property type="match status" value="1"/>
</dbReference>
<keyword evidence="5" id="KW-0175">Coiled coil</keyword>
<accession>A0AA88XBV4</accession>
<organism evidence="9 10">
    <name type="scientific">Escallonia herrerae</name>
    <dbReference type="NCBI Taxonomy" id="1293975"/>
    <lineage>
        <taxon>Eukaryota</taxon>
        <taxon>Viridiplantae</taxon>
        <taxon>Streptophyta</taxon>
        <taxon>Embryophyta</taxon>
        <taxon>Tracheophyta</taxon>
        <taxon>Spermatophyta</taxon>
        <taxon>Magnoliopsida</taxon>
        <taxon>eudicotyledons</taxon>
        <taxon>Gunneridae</taxon>
        <taxon>Pentapetalae</taxon>
        <taxon>asterids</taxon>
        <taxon>campanulids</taxon>
        <taxon>Escalloniales</taxon>
        <taxon>Escalloniaceae</taxon>
        <taxon>Escallonia</taxon>
    </lineage>
</organism>
<evidence type="ECO:0000259" key="8">
    <source>
        <dbReference type="PROSITE" id="PS50089"/>
    </source>
</evidence>
<feature type="domain" description="RING-type" evidence="8">
    <location>
        <begin position="466"/>
        <end position="514"/>
    </location>
</feature>
<name>A0AA88XBV4_9ASTE</name>
<dbReference type="SMART" id="SM00249">
    <property type="entry name" value="PHD"/>
    <property type="match status" value="3"/>
</dbReference>
<protein>
    <submittedName>
        <fullName evidence="9">Uncharacterized protein</fullName>
    </submittedName>
</protein>
<reference evidence="9" key="1">
    <citation type="submission" date="2022-12" db="EMBL/GenBank/DDBJ databases">
        <title>Draft genome assemblies for two species of Escallonia (Escalloniales).</title>
        <authorList>
            <person name="Chanderbali A."/>
            <person name="Dervinis C."/>
            <person name="Anghel I."/>
            <person name="Soltis D."/>
            <person name="Soltis P."/>
            <person name="Zapata F."/>
        </authorList>
    </citation>
    <scope>NUCLEOTIDE SEQUENCE</scope>
    <source>
        <strain evidence="9">UCBG64.0493</strain>
        <tissue evidence="9">Leaf</tissue>
    </source>
</reference>
<gene>
    <name evidence="9" type="ORF">RJ639_000114</name>
</gene>
<feature type="region of interest" description="Disordered" evidence="6">
    <location>
        <begin position="1"/>
        <end position="49"/>
    </location>
</feature>
<feature type="compositionally biased region" description="Polar residues" evidence="6">
    <location>
        <begin position="29"/>
        <end position="40"/>
    </location>
</feature>
<evidence type="ECO:0000313" key="10">
    <source>
        <dbReference type="Proteomes" id="UP001188597"/>
    </source>
</evidence>
<dbReference type="InterPro" id="IPR011011">
    <property type="entry name" value="Znf_FYVE_PHD"/>
</dbReference>
<dbReference type="PANTHER" id="PTHR47162">
    <property type="entry name" value="OS02G0192300 PROTEIN"/>
    <property type="match status" value="1"/>
</dbReference>
<keyword evidence="10" id="KW-1185">Reference proteome</keyword>
<evidence type="ECO:0000259" key="7">
    <source>
        <dbReference type="PROSITE" id="PS50016"/>
    </source>
</evidence>
<sequence length="637" mass="71044">MVDEESTRNCHEDTGTMNGVLPEIENGTFDGNSAGSSGEGLQTYKRRKRTKTGSLDARLSVDGRDVIDSASQLADQVVQWLMRARADAAEGSNEVSLPTMGSRASINGLDNQSLKHWRTVALEQMYQSVGEGGLKECIRDALFFNPESSCTTTVNESAHLDAETQKCPLHVGCMLNGTQHATKEHMCVVSNGSLNGSYHRTRTERAFFDILISEKFSELCDLLFEKFQGMKVDSIFNVSLMNSRMKDGAYESIPMLFESDIQQDLELGNKLFEVKIDPASSQHKLPMTAIGMLFVQINEVVWTKLQKVGSEMVALAKSLSDISRLSHHQKFVTQESDVHAKSEQTEACGVYRVCSCRRCGEKADGRDCLVCDLCEEMYHVSCIEPAVEEIPLKSWYCSNCTAKGIESLHENCAVCERLSGPHFSTNGVDGFQTDEETLVELEESSNGLEEDGLQQLSKGYKELPHCNICKNDVETSEEYRICGHSFCPHKYYHVSCLTRKQLVSYGLCWYCPSCLCRACLVDRDDDKIVLCDGCDQGYHIYCMQPPRSSIPRGKWFCRKCDSGIQRIRKAKRAYESLQNKLTKRAEDGKGALANLKHVQDGIGKEVLDKSGGVDMLLTAAKTLNFQEEAMAAMKMKN</sequence>
<dbReference type="PROSITE" id="PS50089">
    <property type="entry name" value="ZF_RING_2"/>
    <property type="match status" value="1"/>
</dbReference>
<dbReference type="Gene3D" id="3.30.40.10">
    <property type="entry name" value="Zinc/RING finger domain, C3HC4 (zinc finger)"/>
    <property type="match status" value="1"/>
</dbReference>
<dbReference type="InterPro" id="IPR019787">
    <property type="entry name" value="Znf_PHD-finger"/>
</dbReference>
<dbReference type="AlphaFoldDB" id="A0AA88XBV4"/>
<dbReference type="Gene3D" id="2.30.30.1150">
    <property type="match status" value="1"/>
</dbReference>
<keyword evidence="3" id="KW-0862">Zinc</keyword>
<feature type="coiled-coil region" evidence="5">
    <location>
        <begin position="560"/>
        <end position="587"/>
    </location>
</feature>
<comment type="caution">
    <text evidence="9">The sequence shown here is derived from an EMBL/GenBank/DDBJ whole genome shotgun (WGS) entry which is preliminary data.</text>
</comment>
<dbReference type="InterPro" id="IPR013083">
    <property type="entry name" value="Znf_RING/FYVE/PHD"/>
</dbReference>
<dbReference type="PROSITE" id="PS50016">
    <property type="entry name" value="ZF_PHD_2"/>
    <property type="match status" value="2"/>
</dbReference>
<feature type="domain" description="PHD-type" evidence="7">
    <location>
        <begin position="513"/>
        <end position="563"/>
    </location>
</feature>
<dbReference type="InterPro" id="IPR001841">
    <property type="entry name" value="Znf_RING"/>
</dbReference>
<feature type="compositionally biased region" description="Basic and acidic residues" evidence="6">
    <location>
        <begin position="1"/>
        <end position="14"/>
    </location>
</feature>
<evidence type="ECO:0000256" key="6">
    <source>
        <dbReference type="SAM" id="MobiDB-lite"/>
    </source>
</evidence>